<proteinExistence type="predicted"/>
<accession>A0ABS6J6P2</accession>
<keyword evidence="3" id="KW-1185">Reference proteome</keyword>
<feature type="region of interest" description="Disordered" evidence="1">
    <location>
        <begin position="1"/>
        <end position="32"/>
    </location>
</feature>
<sequence>MIGKRREFMVLEGDAPPAPEAGPKAGPDAGPDAGMGHYFDQSVFDLHYRLLAAKAQRLALEARFDAEGFAVDAQGNVTLKAVR</sequence>
<dbReference type="Proteomes" id="UP000731907">
    <property type="component" value="Unassembled WGS sequence"/>
</dbReference>
<evidence type="ECO:0000313" key="2">
    <source>
        <dbReference type="EMBL" id="MBU9699424.1"/>
    </source>
</evidence>
<comment type="caution">
    <text evidence="2">The sequence shown here is derived from an EMBL/GenBank/DDBJ whole genome shotgun (WGS) entry which is preliminary data.</text>
</comment>
<reference evidence="2 3" key="1">
    <citation type="submission" date="2021-06" db="EMBL/GenBank/DDBJ databases">
        <title>Rhodobacteraceae bacterium strain HSP-20.</title>
        <authorList>
            <person name="Chen W.-M."/>
        </authorList>
    </citation>
    <scope>NUCLEOTIDE SEQUENCE [LARGE SCALE GENOMIC DNA]</scope>
    <source>
        <strain evidence="2 3">HSP-20</strain>
    </source>
</reference>
<evidence type="ECO:0000256" key="1">
    <source>
        <dbReference type="SAM" id="MobiDB-lite"/>
    </source>
</evidence>
<organism evidence="2 3">
    <name type="scientific">Paragemmobacter amnigenus</name>
    <dbReference type="NCBI Taxonomy" id="2852097"/>
    <lineage>
        <taxon>Bacteria</taxon>
        <taxon>Pseudomonadati</taxon>
        <taxon>Pseudomonadota</taxon>
        <taxon>Alphaproteobacteria</taxon>
        <taxon>Rhodobacterales</taxon>
        <taxon>Paracoccaceae</taxon>
        <taxon>Paragemmobacter</taxon>
    </lineage>
</organism>
<gene>
    <name evidence="2" type="ORF">GU927_016375</name>
</gene>
<feature type="compositionally biased region" description="Low complexity" evidence="1">
    <location>
        <begin position="21"/>
        <end position="32"/>
    </location>
</feature>
<dbReference type="EMBL" id="JAAATX020000012">
    <property type="protein sequence ID" value="MBU9699424.1"/>
    <property type="molecule type" value="Genomic_DNA"/>
</dbReference>
<name>A0ABS6J6P2_9RHOB</name>
<protein>
    <submittedName>
        <fullName evidence="2">Uncharacterized protein</fullName>
    </submittedName>
</protein>
<evidence type="ECO:0000313" key="3">
    <source>
        <dbReference type="Proteomes" id="UP000731907"/>
    </source>
</evidence>
<dbReference type="RefSeq" id="WP_161763541.1">
    <property type="nucleotide sequence ID" value="NZ_JAAATX020000012.1"/>
</dbReference>